<reference evidence="2" key="1">
    <citation type="submission" date="2021-02" db="EMBL/GenBank/DDBJ databases">
        <title>Natronoglycomyces albus gen. nov., sp. nov, a haloalkaliphilic actinobacterium from a soda solonchak soil.</title>
        <authorList>
            <person name="Sorokin D.Y."/>
            <person name="Khijniak T.V."/>
            <person name="Zakharycheva A.P."/>
            <person name="Boueva O.V."/>
            <person name="Ariskina E.V."/>
            <person name="Hahnke R.L."/>
            <person name="Bunk B."/>
            <person name="Sproer C."/>
            <person name="Schumann P."/>
            <person name="Evtushenko L.I."/>
            <person name="Kublanov I.V."/>
        </authorList>
    </citation>
    <scope>NUCLEOTIDE SEQUENCE</scope>
    <source>
        <strain evidence="2">DSM 106290</strain>
    </source>
</reference>
<dbReference type="GO" id="GO:0006629">
    <property type="term" value="P:lipid metabolic process"/>
    <property type="evidence" value="ECO:0007669"/>
    <property type="project" value="InterPro"/>
</dbReference>
<dbReference type="EMBL" id="CP070496">
    <property type="protein sequence ID" value="QSB06773.1"/>
    <property type="molecule type" value="Genomic_DNA"/>
</dbReference>
<dbReference type="InterPro" id="IPR030395">
    <property type="entry name" value="GP_PDE_dom"/>
</dbReference>
<name>A0A895XTF8_9ACTN</name>
<evidence type="ECO:0000313" key="3">
    <source>
        <dbReference type="Proteomes" id="UP000662939"/>
    </source>
</evidence>
<dbReference type="InterPro" id="IPR017946">
    <property type="entry name" value="PLC-like_Pdiesterase_TIM-brl"/>
</dbReference>
<dbReference type="KEGG" id="nav:JQS30_07760"/>
<dbReference type="PROSITE" id="PS51704">
    <property type="entry name" value="GP_PDE"/>
    <property type="match status" value="1"/>
</dbReference>
<evidence type="ECO:0000259" key="1">
    <source>
        <dbReference type="PROSITE" id="PS51704"/>
    </source>
</evidence>
<feature type="domain" description="GP-PDE" evidence="1">
    <location>
        <begin position="32"/>
        <end position="267"/>
    </location>
</feature>
<organism evidence="2 3">
    <name type="scientific">Natronoglycomyces albus</name>
    <dbReference type="NCBI Taxonomy" id="2811108"/>
    <lineage>
        <taxon>Bacteria</taxon>
        <taxon>Bacillati</taxon>
        <taxon>Actinomycetota</taxon>
        <taxon>Actinomycetes</taxon>
        <taxon>Glycomycetales</taxon>
        <taxon>Glycomycetaceae</taxon>
        <taxon>Natronoglycomyces</taxon>
    </lineage>
</organism>
<gene>
    <name evidence="2" type="ORF">JQS30_07760</name>
</gene>
<dbReference type="CDD" id="cd08561">
    <property type="entry name" value="GDPD_cytoplasmic_ScUgpQ2_like"/>
    <property type="match status" value="1"/>
</dbReference>
<dbReference type="SUPFAM" id="SSF51695">
    <property type="entry name" value="PLC-like phosphodiesterases"/>
    <property type="match status" value="1"/>
</dbReference>
<sequence length="286" mass="32027">MSLSSRPPRRRLTPQALRRPVGPYPVLAGATPLAFAHRGWSDSQDENSLAAFQRAVDAGCWFMETDVHVTADGVPVLFHDKTLERMTGDQRPICEFTWAQLRTITIAGNPLVPSLAQALNSWDDVRWNLDLKVDAAVDITLETIRRSNAFDRVLVASFSDWRLHRARRLAGPRLATSMGLGEVARLWMASRGRTGWWGFVRNVPAVQVPARSGAVRVVTPRFVDWAHRLGIQVHVWTINDPDTMRSLLDMGVDGIMTDDLAALTHVYHERGHWPVPLHPPKTPDSS</sequence>
<dbReference type="PANTHER" id="PTHR43805">
    <property type="entry name" value="GLYCEROPHOSPHORYL DIESTER PHOSPHODIESTERASE"/>
    <property type="match status" value="1"/>
</dbReference>
<dbReference type="AlphaFoldDB" id="A0A895XTF8"/>
<dbReference type="Gene3D" id="3.20.20.190">
    <property type="entry name" value="Phosphatidylinositol (PI) phosphodiesterase"/>
    <property type="match status" value="1"/>
</dbReference>
<dbReference type="PROSITE" id="PS50007">
    <property type="entry name" value="PIPLC_X_DOMAIN"/>
    <property type="match status" value="1"/>
</dbReference>
<dbReference type="Proteomes" id="UP000662939">
    <property type="component" value="Chromosome"/>
</dbReference>
<dbReference type="GO" id="GO:0008081">
    <property type="term" value="F:phosphoric diester hydrolase activity"/>
    <property type="evidence" value="ECO:0007669"/>
    <property type="project" value="InterPro"/>
</dbReference>
<protein>
    <submittedName>
        <fullName evidence="2">Glycerophosphodiester phosphodiesterase</fullName>
    </submittedName>
</protein>
<proteinExistence type="predicted"/>
<keyword evidence="3" id="KW-1185">Reference proteome</keyword>
<accession>A0A895XTF8</accession>
<dbReference type="PANTHER" id="PTHR43805:SF1">
    <property type="entry name" value="GP-PDE DOMAIN-CONTAINING PROTEIN"/>
    <property type="match status" value="1"/>
</dbReference>
<evidence type="ECO:0000313" key="2">
    <source>
        <dbReference type="EMBL" id="QSB06773.1"/>
    </source>
</evidence>
<dbReference type="Pfam" id="PF03009">
    <property type="entry name" value="GDPD"/>
    <property type="match status" value="1"/>
</dbReference>